<dbReference type="Proteomes" id="UP000516437">
    <property type="component" value="Chromosome 7"/>
</dbReference>
<dbReference type="OrthoDB" id="683555at2759"/>
<dbReference type="EMBL" id="RXIC02000025">
    <property type="protein sequence ID" value="KAB1208643.1"/>
    <property type="molecule type" value="Genomic_DNA"/>
</dbReference>
<name>A0A6A1V7B7_9ROSI</name>
<keyword evidence="2" id="KW-1185">Reference proteome</keyword>
<protein>
    <submittedName>
        <fullName evidence="1">Uncharacterized protein</fullName>
    </submittedName>
</protein>
<comment type="caution">
    <text evidence="1">The sequence shown here is derived from an EMBL/GenBank/DDBJ whole genome shotgun (WGS) entry which is preliminary data.</text>
</comment>
<sequence length="114" mass="12865">MEEEGMLLHQSKQVSSLVPTCATLFSTGSSSLSSTVVDDLHRLVNYQQASSISQQQHYYNAHHHPSQFSNFPPHSQPVALNPLPSVLPIGFSDRLWEWNPIAEANREYTNDLFK</sequence>
<proteinExistence type="predicted"/>
<reference evidence="1 2" key="1">
    <citation type="journal article" date="2019" name="Plant Biotechnol. J.">
        <title>The red bayberry genome and genetic basis of sex determination.</title>
        <authorList>
            <person name="Jia H.M."/>
            <person name="Jia H.J."/>
            <person name="Cai Q.L."/>
            <person name="Wang Y."/>
            <person name="Zhao H.B."/>
            <person name="Yang W.F."/>
            <person name="Wang G.Y."/>
            <person name="Li Y.H."/>
            <person name="Zhan D.L."/>
            <person name="Shen Y.T."/>
            <person name="Niu Q.F."/>
            <person name="Chang L."/>
            <person name="Qiu J."/>
            <person name="Zhao L."/>
            <person name="Xie H.B."/>
            <person name="Fu W.Y."/>
            <person name="Jin J."/>
            <person name="Li X.W."/>
            <person name="Jiao Y."/>
            <person name="Zhou C.C."/>
            <person name="Tu T."/>
            <person name="Chai C.Y."/>
            <person name="Gao J.L."/>
            <person name="Fan L.J."/>
            <person name="van de Weg E."/>
            <person name="Wang J.Y."/>
            <person name="Gao Z.S."/>
        </authorList>
    </citation>
    <scope>NUCLEOTIDE SEQUENCE [LARGE SCALE GENOMIC DNA]</scope>
    <source>
        <tissue evidence="1">Leaves</tissue>
    </source>
</reference>
<accession>A0A6A1V7B7</accession>
<evidence type="ECO:0000313" key="1">
    <source>
        <dbReference type="EMBL" id="KAB1208643.1"/>
    </source>
</evidence>
<dbReference type="AlphaFoldDB" id="A0A6A1V7B7"/>
<organism evidence="1 2">
    <name type="scientific">Morella rubra</name>
    <name type="common">Chinese bayberry</name>
    <dbReference type="NCBI Taxonomy" id="262757"/>
    <lineage>
        <taxon>Eukaryota</taxon>
        <taxon>Viridiplantae</taxon>
        <taxon>Streptophyta</taxon>
        <taxon>Embryophyta</taxon>
        <taxon>Tracheophyta</taxon>
        <taxon>Spermatophyta</taxon>
        <taxon>Magnoliopsida</taxon>
        <taxon>eudicotyledons</taxon>
        <taxon>Gunneridae</taxon>
        <taxon>Pentapetalae</taxon>
        <taxon>rosids</taxon>
        <taxon>fabids</taxon>
        <taxon>Fagales</taxon>
        <taxon>Myricaceae</taxon>
        <taxon>Morella</taxon>
    </lineage>
</organism>
<gene>
    <name evidence="1" type="ORF">CJ030_MR7G029148</name>
</gene>
<evidence type="ECO:0000313" key="2">
    <source>
        <dbReference type="Proteomes" id="UP000516437"/>
    </source>
</evidence>